<dbReference type="InterPro" id="IPR029058">
    <property type="entry name" value="AB_hydrolase_fold"/>
</dbReference>
<dbReference type="EMBL" id="JAZBJO010000009">
    <property type="protein sequence ID" value="MEE4593658.1"/>
    <property type="molecule type" value="Genomic_DNA"/>
</dbReference>
<dbReference type="Proteomes" id="UP001354709">
    <property type="component" value="Unassembled WGS sequence"/>
</dbReference>
<reference evidence="2 3" key="1">
    <citation type="submission" date="2023-11" db="EMBL/GenBank/DDBJ databases">
        <title>30 novel species of actinomycetes from the DSMZ collection.</title>
        <authorList>
            <person name="Nouioui I."/>
        </authorList>
    </citation>
    <scope>NUCLEOTIDE SEQUENCE [LARGE SCALE GENOMIC DNA]</scope>
    <source>
        <strain evidence="2 3">DSM 41524</strain>
    </source>
</reference>
<gene>
    <name evidence="2" type="ORF">V2J94_17475</name>
</gene>
<feature type="transmembrane region" description="Helical" evidence="1">
    <location>
        <begin position="45"/>
        <end position="66"/>
    </location>
</feature>
<keyword evidence="3" id="KW-1185">Reference proteome</keyword>
<organism evidence="2 3">
    <name type="scientific">Streptomyces asiaticus subsp. ignotus</name>
    <dbReference type="NCBI Taxonomy" id="3098222"/>
    <lineage>
        <taxon>Bacteria</taxon>
        <taxon>Bacillati</taxon>
        <taxon>Actinomycetota</taxon>
        <taxon>Actinomycetes</taxon>
        <taxon>Kitasatosporales</taxon>
        <taxon>Streptomycetaceae</taxon>
        <taxon>Streptomyces</taxon>
        <taxon>Streptomyces violaceusniger group</taxon>
    </lineage>
</organism>
<evidence type="ECO:0000313" key="3">
    <source>
        <dbReference type="Proteomes" id="UP001354709"/>
    </source>
</evidence>
<evidence type="ECO:0000313" key="2">
    <source>
        <dbReference type="EMBL" id="MEE4593658.1"/>
    </source>
</evidence>
<dbReference type="RefSeq" id="WP_330809514.1">
    <property type="nucleotide sequence ID" value="NZ_JAZBJO010000009.1"/>
</dbReference>
<sequence>MQLLIFLLKLERQGIRYHLVGHSHGGSVSLADGGTLRRHRIVRSLMNWGVCTSLLGGGLGLSSFLAVTYRVFILWPYLASFLLAGFFFAQAERIDLANSLTLRERAWQPGPIRNGSRKTIPRHSVT</sequence>
<name>A0ABU7PX22_9ACTN</name>
<keyword evidence="1" id="KW-0812">Transmembrane</keyword>
<evidence type="ECO:0000256" key="1">
    <source>
        <dbReference type="SAM" id="Phobius"/>
    </source>
</evidence>
<dbReference type="SUPFAM" id="SSF53474">
    <property type="entry name" value="alpha/beta-Hydrolases"/>
    <property type="match status" value="1"/>
</dbReference>
<comment type="caution">
    <text evidence="2">The sequence shown here is derived from an EMBL/GenBank/DDBJ whole genome shotgun (WGS) entry which is preliminary data.</text>
</comment>
<protein>
    <submittedName>
        <fullName evidence="2">Uncharacterized protein</fullName>
    </submittedName>
</protein>
<accession>A0ABU7PX22</accession>
<feature type="transmembrane region" description="Helical" evidence="1">
    <location>
        <begin position="72"/>
        <end position="89"/>
    </location>
</feature>
<proteinExistence type="predicted"/>
<keyword evidence="1" id="KW-1133">Transmembrane helix</keyword>
<keyword evidence="1" id="KW-0472">Membrane</keyword>